<dbReference type="InterPro" id="IPR021150">
    <property type="entry name" value="Ubiq_cyt_c_chap"/>
</dbReference>
<dbReference type="InterPro" id="IPR014569">
    <property type="entry name" value="Ubq_cyt-c_CBP3-rel"/>
</dbReference>
<evidence type="ECO:0000313" key="4">
    <source>
        <dbReference type="EMBL" id="AZN72398.1"/>
    </source>
</evidence>
<organism evidence="4 5">
    <name type="scientific">Georhizobium profundi</name>
    <dbReference type="NCBI Taxonomy" id="2341112"/>
    <lineage>
        <taxon>Bacteria</taxon>
        <taxon>Pseudomonadati</taxon>
        <taxon>Pseudomonadota</taxon>
        <taxon>Alphaproteobacteria</taxon>
        <taxon>Hyphomicrobiales</taxon>
        <taxon>Rhizobiaceae</taxon>
        <taxon>Georhizobium</taxon>
    </lineage>
</organism>
<dbReference type="Pfam" id="PF03981">
    <property type="entry name" value="Ubiq_cyt_C_chap"/>
    <property type="match status" value="1"/>
</dbReference>
<reference evidence="4 5" key="1">
    <citation type="submission" date="2018-09" db="EMBL/GenBank/DDBJ databases">
        <title>Marinorhizobium profundi gen. nov., sp. nov., isolated from a deep-sea sediment sample from the New Britain Trench and proposal of Marinorhizobiaceae fam. nov. in the order Rhizobiales of the class Alphaproteobacteria.</title>
        <authorList>
            <person name="Cao J."/>
        </authorList>
    </citation>
    <scope>NUCLEOTIDE SEQUENCE [LARGE SCALE GENOMIC DNA]</scope>
    <source>
        <strain evidence="4 5">WS11</strain>
    </source>
</reference>
<gene>
    <name evidence="4" type="ORF">D5400_14965</name>
</gene>
<dbReference type="InterPro" id="IPR007129">
    <property type="entry name" value="Ubiqinol_cyt_c_chaperone_CPB3"/>
</dbReference>
<evidence type="ECO:0000256" key="1">
    <source>
        <dbReference type="ARBA" id="ARBA00006407"/>
    </source>
</evidence>
<dbReference type="PANTHER" id="PTHR12184">
    <property type="entry name" value="UBIQUINOL-CYTOCHROME C REDUCTASE COMPLEX ASSEMBLY FACTOR 1 FAMILY MEMBER"/>
    <property type="match status" value="1"/>
</dbReference>
<dbReference type="OrthoDB" id="7158889at2"/>
<evidence type="ECO:0000259" key="3">
    <source>
        <dbReference type="Pfam" id="PF03981"/>
    </source>
</evidence>
<dbReference type="EMBL" id="CP032509">
    <property type="protein sequence ID" value="AZN72398.1"/>
    <property type="molecule type" value="Genomic_DNA"/>
</dbReference>
<dbReference type="KEGG" id="abaw:D5400_14965"/>
<dbReference type="PANTHER" id="PTHR12184:SF1">
    <property type="entry name" value="UBIQUINOL-CYTOCHROME-C REDUCTASE COMPLEX ASSEMBLY FACTOR 1"/>
    <property type="match status" value="1"/>
</dbReference>
<name>A0A3S9B614_9HYPH</name>
<keyword evidence="5" id="KW-1185">Reference proteome</keyword>
<comment type="similarity">
    <text evidence="1">Belongs to the CBP3 family.</text>
</comment>
<feature type="domain" description="Ubiquinol-cytochrome c chaperone" evidence="3">
    <location>
        <begin position="34"/>
        <end position="179"/>
    </location>
</feature>
<evidence type="ECO:0000313" key="5">
    <source>
        <dbReference type="Proteomes" id="UP000268192"/>
    </source>
</evidence>
<dbReference type="RefSeq" id="WP_126010722.1">
    <property type="nucleotide sequence ID" value="NZ_CP032509.1"/>
</dbReference>
<proteinExistence type="inferred from homology"/>
<accession>A0A3S9B614</accession>
<dbReference type="AlphaFoldDB" id="A0A3S9B614"/>
<dbReference type="PIRSF" id="PIRSF032079">
    <property type="entry name" value="UCP032079"/>
    <property type="match status" value="1"/>
</dbReference>
<protein>
    <submittedName>
        <fullName evidence="4">Ubiquinol-cytochrome C chaperone</fullName>
    </submittedName>
</protein>
<evidence type="ECO:0000256" key="2">
    <source>
        <dbReference type="ARBA" id="ARBA00006436"/>
    </source>
</evidence>
<dbReference type="Proteomes" id="UP000268192">
    <property type="component" value="Chromosome"/>
</dbReference>
<sequence length="188" mass="21110">MIFSLFGRRKTNQRVVDDTYVHLTEAARQPLFYERFGVPDTVMGRFEMVAMHMVLFLRRAGQADGPLRAFTQEMVDTFFQDIDHSIREIGIGDTGVPKRMKKFAKMFYGRVESYSVALNAGDRVALSEALSRNVHPTLAFSRDSAEGRGMHALADHLFALEAHLAGQPDGSIMDGRLSFVVPEVREAV</sequence>
<comment type="similarity">
    <text evidence="2">Belongs to the UPF0174 family.</text>
</comment>